<feature type="zinc finger region" description="dksA C4-type" evidence="4">
    <location>
        <begin position="85"/>
        <end position="109"/>
    </location>
</feature>
<dbReference type="Proteomes" id="UP000182025">
    <property type="component" value="Unassembled WGS sequence"/>
</dbReference>
<evidence type="ECO:0000256" key="4">
    <source>
        <dbReference type="PROSITE-ProRule" id="PRU00510"/>
    </source>
</evidence>
<evidence type="ECO:0000256" key="1">
    <source>
        <dbReference type="ARBA" id="ARBA00022723"/>
    </source>
</evidence>
<evidence type="ECO:0000256" key="3">
    <source>
        <dbReference type="ARBA" id="ARBA00022833"/>
    </source>
</evidence>
<dbReference type="EMBL" id="FOXK01000006">
    <property type="protein sequence ID" value="SFP90864.1"/>
    <property type="molecule type" value="Genomic_DNA"/>
</dbReference>
<sequence>MSDEIDLAHFHSSLQARLAELDSLDSAAQSRDSIELDQSKVGRLSRMDALQQQAMLDANRARGRRERLRIEAALRRIAEGDYGYCTQCDEPIALGRLNFDPATPLCIECANNANHDD</sequence>
<reference evidence="7" key="1">
    <citation type="submission" date="2016-10" db="EMBL/GenBank/DDBJ databases">
        <authorList>
            <person name="Varghese N."/>
            <person name="Submissions S."/>
        </authorList>
    </citation>
    <scope>NUCLEOTIDE SEQUENCE [LARGE SCALE GENOMIC DNA]</scope>
    <source>
        <strain evidence="7">JCM 15604</strain>
    </source>
</reference>
<gene>
    <name evidence="6" type="ORF">SAMN05216177_10636</name>
</gene>
<evidence type="ECO:0000313" key="7">
    <source>
        <dbReference type="Proteomes" id="UP000182025"/>
    </source>
</evidence>
<dbReference type="OrthoDB" id="6064855at2"/>
<dbReference type="GO" id="GO:0008270">
    <property type="term" value="F:zinc ion binding"/>
    <property type="evidence" value="ECO:0007669"/>
    <property type="project" value="UniProtKB-KW"/>
</dbReference>
<dbReference type="Gene3D" id="1.20.120.910">
    <property type="entry name" value="DksA, coiled-coil domain"/>
    <property type="match status" value="1"/>
</dbReference>
<name>A0A1I5U6I4_9GAMM</name>
<dbReference type="SUPFAM" id="SSF57716">
    <property type="entry name" value="Glucocorticoid receptor-like (DNA-binding domain)"/>
    <property type="match status" value="1"/>
</dbReference>
<accession>A0A1I5U6I4</accession>
<organism evidence="6 7">
    <name type="scientific">Ectopseudomonas toyotomiensis</name>
    <dbReference type="NCBI Taxonomy" id="554344"/>
    <lineage>
        <taxon>Bacteria</taxon>
        <taxon>Pseudomonadati</taxon>
        <taxon>Pseudomonadota</taxon>
        <taxon>Gammaproteobacteria</taxon>
        <taxon>Pseudomonadales</taxon>
        <taxon>Pseudomonadaceae</taxon>
        <taxon>Ectopseudomonas</taxon>
    </lineage>
</organism>
<dbReference type="PANTHER" id="PTHR33823">
    <property type="entry name" value="RNA POLYMERASE-BINDING TRANSCRIPTION FACTOR DKSA-RELATED"/>
    <property type="match status" value="1"/>
</dbReference>
<keyword evidence="3" id="KW-0862">Zinc</keyword>
<dbReference type="RefSeq" id="WP_074915839.1">
    <property type="nucleotide sequence ID" value="NZ_FOXK01000006.1"/>
</dbReference>
<evidence type="ECO:0000313" key="6">
    <source>
        <dbReference type="EMBL" id="SFP90864.1"/>
    </source>
</evidence>
<keyword evidence="7" id="KW-1185">Reference proteome</keyword>
<protein>
    <submittedName>
        <fullName evidence="6">Transcriptional regulator, TraR/DksA family</fullName>
    </submittedName>
</protein>
<evidence type="ECO:0000259" key="5">
    <source>
        <dbReference type="Pfam" id="PF01258"/>
    </source>
</evidence>
<proteinExistence type="predicted"/>
<dbReference type="Pfam" id="PF01258">
    <property type="entry name" value="zf-dskA_traR"/>
    <property type="match status" value="1"/>
</dbReference>
<keyword evidence="1" id="KW-0479">Metal-binding</keyword>
<dbReference type="PANTHER" id="PTHR33823:SF4">
    <property type="entry name" value="GENERAL STRESS PROTEIN 16O"/>
    <property type="match status" value="1"/>
</dbReference>
<dbReference type="InterPro" id="IPR000962">
    <property type="entry name" value="Znf_DskA_TraR"/>
</dbReference>
<evidence type="ECO:0000256" key="2">
    <source>
        <dbReference type="ARBA" id="ARBA00022771"/>
    </source>
</evidence>
<dbReference type="AlphaFoldDB" id="A0A1I5U6I4"/>
<keyword evidence="2" id="KW-0863">Zinc-finger</keyword>
<dbReference type="PROSITE" id="PS51128">
    <property type="entry name" value="ZF_DKSA_2"/>
    <property type="match status" value="1"/>
</dbReference>
<feature type="domain" description="Zinc finger DksA/TraR C4-type" evidence="5">
    <location>
        <begin position="80"/>
        <end position="111"/>
    </location>
</feature>